<dbReference type="GO" id="GO:0046872">
    <property type="term" value="F:metal ion binding"/>
    <property type="evidence" value="ECO:0007669"/>
    <property type="project" value="UniProtKB-KW"/>
</dbReference>
<evidence type="ECO:0000256" key="1">
    <source>
        <dbReference type="ARBA" id="ARBA00009227"/>
    </source>
</evidence>
<dbReference type="InterPro" id="IPR023696">
    <property type="entry name" value="Ureohydrolase_dom_sf"/>
</dbReference>
<dbReference type="CDD" id="cd11593">
    <property type="entry name" value="Agmatinase-like_2"/>
    <property type="match status" value="1"/>
</dbReference>
<feature type="binding site" evidence="4">
    <location>
        <position position="127"/>
    </location>
    <ligand>
        <name>Mn(2+)</name>
        <dbReference type="ChEBI" id="CHEBI:29035"/>
        <label>1</label>
    </ligand>
</feature>
<dbReference type="Pfam" id="PF00491">
    <property type="entry name" value="Arginase"/>
    <property type="match status" value="1"/>
</dbReference>
<dbReference type="AlphaFoldDB" id="A0A7C6EG01"/>
<dbReference type="NCBIfam" id="TIGR01230">
    <property type="entry name" value="agmatinase"/>
    <property type="match status" value="1"/>
</dbReference>
<comment type="caution">
    <text evidence="6">The sequence shown here is derived from an EMBL/GenBank/DDBJ whole genome shotgun (WGS) entry which is preliminary data.</text>
</comment>
<evidence type="ECO:0000256" key="4">
    <source>
        <dbReference type="PIRSR" id="PIRSR036979-1"/>
    </source>
</evidence>
<proteinExistence type="inferred from homology"/>
<evidence type="ECO:0000256" key="3">
    <source>
        <dbReference type="ARBA" id="ARBA00022801"/>
    </source>
</evidence>
<feature type="binding site" evidence="4">
    <location>
        <position position="199"/>
    </location>
    <ligand>
        <name>Mn(2+)</name>
        <dbReference type="ChEBI" id="CHEBI:29035"/>
        <label>1</label>
    </ligand>
</feature>
<comment type="cofactor">
    <cofactor evidence="4">
        <name>Mn(2+)</name>
        <dbReference type="ChEBI" id="CHEBI:29035"/>
    </cofactor>
    <text evidence="4">Binds 2 manganese ions per subunit.</text>
</comment>
<evidence type="ECO:0000313" key="6">
    <source>
        <dbReference type="EMBL" id="HHS62143.1"/>
    </source>
</evidence>
<reference evidence="6" key="1">
    <citation type="journal article" date="2020" name="mSystems">
        <title>Genome- and Community-Level Interaction Insights into Carbon Utilization and Element Cycling Functions of Hydrothermarchaeota in Hydrothermal Sediment.</title>
        <authorList>
            <person name="Zhou Z."/>
            <person name="Liu Y."/>
            <person name="Xu W."/>
            <person name="Pan J."/>
            <person name="Luo Z.H."/>
            <person name="Li M."/>
        </authorList>
    </citation>
    <scope>NUCLEOTIDE SEQUENCE [LARGE SCALE GENOMIC DNA]</scope>
    <source>
        <strain evidence="6">SpSt-783</strain>
    </source>
</reference>
<dbReference type="GO" id="GO:0033389">
    <property type="term" value="P:putrescine biosynthetic process from arginine, via agmatine"/>
    <property type="evidence" value="ECO:0007669"/>
    <property type="project" value="TreeGrafter"/>
</dbReference>
<dbReference type="PROSITE" id="PS01053">
    <property type="entry name" value="ARGINASE_1"/>
    <property type="match status" value="1"/>
</dbReference>
<sequence length="271" mass="30776">MIIEYANSDLKNADVVIIGFPYDRTSSFIPGSRFGPRYIRMCTENIEWFSPYQNYSVESIKIADLGDYEFETDDQLKEMEKKAFELYKKGKKVIFLGGEHTISFPIVKGINRVIKRFSIIHFDAHADLRENYHGERYSHAAAMRRAGDIIGLNNIYQFGIRSGTKEEFSLKKNLFRFSAFQPLKKVIHKIPDPLYVTIDLDVIDPSQMPAVATPEPNGITIKELIDSLLLLKNKKIIGADIVEYNPLATSPYASGSAAAVILRELILLMCK</sequence>
<dbReference type="EMBL" id="DTHJ01000017">
    <property type="protein sequence ID" value="HHS62143.1"/>
    <property type="molecule type" value="Genomic_DNA"/>
</dbReference>
<dbReference type="SUPFAM" id="SSF52768">
    <property type="entry name" value="Arginase/deacetylase"/>
    <property type="match status" value="1"/>
</dbReference>
<accession>A0A7C6EG01</accession>
<dbReference type="EC" id="3.5.3.11" evidence="6"/>
<organism evidence="6">
    <name type="scientific">candidate division WOR-3 bacterium</name>
    <dbReference type="NCBI Taxonomy" id="2052148"/>
    <lineage>
        <taxon>Bacteria</taxon>
        <taxon>Bacteria division WOR-3</taxon>
    </lineage>
</organism>
<keyword evidence="2 4" id="KW-0479">Metal-binding</keyword>
<dbReference type="InterPro" id="IPR006035">
    <property type="entry name" value="Ureohydrolase"/>
</dbReference>
<dbReference type="InterPro" id="IPR020855">
    <property type="entry name" value="Ureohydrolase_Mn_BS"/>
</dbReference>
<protein>
    <submittedName>
        <fullName evidence="6">Agmatinase</fullName>
        <ecNumber evidence="6">3.5.3.11</ecNumber>
    </submittedName>
</protein>
<dbReference type="GO" id="GO:0008783">
    <property type="term" value="F:agmatinase activity"/>
    <property type="evidence" value="ECO:0007669"/>
    <property type="project" value="UniProtKB-EC"/>
</dbReference>
<dbReference type="PANTHER" id="PTHR11358:SF26">
    <property type="entry name" value="GUANIDINO ACID HYDROLASE, MITOCHONDRIAL"/>
    <property type="match status" value="1"/>
</dbReference>
<comment type="similarity">
    <text evidence="1">Belongs to the arginase family. Agmatinase subfamily.</text>
</comment>
<keyword evidence="3 5" id="KW-0378">Hydrolase</keyword>
<dbReference type="InterPro" id="IPR005925">
    <property type="entry name" value="Agmatinase-rel"/>
</dbReference>
<feature type="binding site" evidence="4">
    <location>
        <position position="123"/>
    </location>
    <ligand>
        <name>Mn(2+)</name>
        <dbReference type="ChEBI" id="CHEBI:29035"/>
        <label>1</label>
    </ligand>
</feature>
<evidence type="ECO:0000256" key="5">
    <source>
        <dbReference type="RuleBase" id="RU003684"/>
    </source>
</evidence>
<dbReference type="PANTHER" id="PTHR11358">
    <property type="entry name" value="ARGINASE/AGMATINASE"/>
    <property type="match status" value="1"/>
</dbReference>
<dbReference type="PIRSF" id="PIRSF036979">
    <property type="entry name" value="Arginase"/>
    <property type="match status" value="1"/>
</dbReference>
<dbReference type="PROSITE" id="PS51409">
    <property type="entry name" value="ARGINASE_2"/>
    <property type="match status" value="1"/>
</dbReference>
<gene>
    <name evidence="6" type="primary">speB</name>
    <name evidence="6" type="ORF">ENV70_00805</name>
</gene>
<evidence type="ECO:0000256" key="2">
    <source>
        <dbReference type="ARBA" id="ARBA00022723"/>
    </source>
</evidence>
<dbReference type="Gene3D" id="3.40.800.10">
    <property type="entry name" value="Ureohydrolase domain"/>
    <property type="match status" value="1"/>
</dbReference>
<name>A0A7C6EG01_UNCW3</name>
<feature type="binding site" evidence="4">
    <location>
        <position position="100"/>
    </location>
    <ligand>
        <name>Mn(2+)</name>
        <dbReference type="ChEBI" id="CHEBI:29035"/>
        <label>1</label>
    </ligand>
</feature>
<keyword evidence="4" id="KW-0464">Manganese</keyword>
<feature type="binding site" evidence="4">
    <location>
        <position position="125"/>
    </location>
    <ligand>
        <name>Mn(2+)</name>
        <dbReference type="ChEBI" id="CHEBI:29035"/>
        <label>1</label>
    </ligand>
</feature>
<feature type="binding site" evidence="4">
    <location>
        <position position="201"/>
    </location>
    <ligand>
        <name>Mn(2+)</name>
        <dbReference type="ChEBI" id="CHEBI:29035"/>
        <label>1</label>
    </ligand>
</feature>